<accession>A0A2P6MKG4</accession>
<gene>
    <name evidence="8" type="ORF">C6I21_02295</name>
</gene>
<evidence type="ECO:0000256" key="2">
    <source>
        <dbReference type="ARBA" id="ARBA00022748"/>
    </source>
</evidence>
<keyword evidence="4" id="KW-1015">Disulfide bond</keyword>
<dbReference type="NCBIfam" id="NF002854">
    <property type="entry name" value="PRK03147.1"/>
    <property type="match status" value="1"/>
</dbReference>
<keyword evidence="6" id="KW-1133">Transmembrane helix</keyword>
<sequence>MKTKRRMTRAIILFVMIAAIGYTFYNHFSEERGLVDSGDEAPNFILENMQGEELELAEMEGQGVYLNFWATYCTYCRDKMEILKEYYEEYEQKGVQVIHVNVDETNLQVERHRDRYNLPYELYIDRNMLVSNAYGVGVLPSAFLINEEGEVVERQIGGKTEEQLVSSLEEIVPGS</sequence>
<dbReference type="PANTHER" id="PTHR42852">
    <property type="entry name" value="THIOL:DISULFIDE INTERCHANGE PROTEIN DSBE"/>
    <property type="match status" value="1"/>
</dbReference>
<keyword evidence="6" id="KW-0812">Transmembrane</keyword>
<dbReference type="SUPFAM" id="SSF52833">
    <property type="entry name" value="Thioredoxin-like"/>
    <property type="match status" value="1"/>
</dbReference>
<dbReference type="InterPro" id="IPR050553">
    <property type="entry name" value="Thioredoxin_ResA/DsbE_sf"/>
</dbReference>
<dbReference type="InterPro" id="IPR013766">
    <property type="entry name" value="Thioredoxin_domain"/>
</dbReference>
<dbReference type="GO" id="GO:0016491">
    <property type="term" value="F:oxidoreductase activity"/>
    <property type="evidence" value="ECO:0007669"/>
    <property type="project" value="InterPro"/>
</dbReference>
<comment type="caution">
    <text evidence="8">The sequence shown here is derived from an EMBL/GenBank/DDBJ whole genome shotgun (WGS) entry which is preliminary data.</text>
</comment>
<evidence type="ECO:0000256" key="5">
    <source>
        <dbReference type="ARBA" id="ARBA00023284"/>
    </source>
</evidence>
<evidence type="ECO:0000256" key="3">
    <source>
        <dbReference type="ARBA" id="ARBA00022968"/>
    </source>
</evidence>
<dbReference type="RefSeq" id="WP_105957813.1">
    <property type="nucleotide sequence ID" value="NZ_PVNS01000002.1"/>
</dbReference>
<dbReference type="Pfam" id="PF00578">
    <property type="entry name" value="AhpC-TSA"/>
    <property type="match status" value="1"/>
</dbReference>
<evidence type="ECO:0000256" key="4">
    <source>
        <dbReference type="ARBA" id="ARBA00023157"/>
    </source>
</evidence>
<dbReference type="OrthoDB" id="25753at2"/>
<dbReference type="GO" id="GO:0017004">
    <property type="term" value="P:cytochrome complex assembly"/>
    <property type="evidence" value="ECO:0007669"/>
    <property type="project" value="UniProtKB-KW"/>
</dbReference>
<dbReference type="PANTHER" id="PTHR42852:SF6">
    <property type="entry name" value="THIOL:DISULFIDE INTERCHANGE PROTEIN DSBE"/>
    <property type="match status" value="1"/>
</dbReference>
<evidence type="ECO:0000313" key="9">
    <source>
        <dbReference type="Proteomes" id="UP000243650"/>
    </source>
</evidence>
<dbReference type="AlphaFoldDB" id="A0A2P6MKG4"/>
<keyword evidence="6" id="KW-0472">Membrane</keyword>
<feature type="domain" description="Thioredoxin" evidence="7">
    <location>
        <begin position="35"/>
        <end position="173"/>
    </location>
</feature>
<dbReference type="CDD" id="cd02966">
    <property type="entry name" value="TlpA_like_family"/>
    <property type="match status" value="1"/>
</dbReference>
<dbReference type="GO" id="GO:0030313">
    <property type="term" value="C:cell envelope"/>
    <property type="evidence" value="ECO:0007669"/>
    <property type="project" value="UniProtKB-SubCell"/>
</dbReference>
<evidence type="ECO:0000256" key="6">
    <source>
        <dbReference type="SAM" id="Phobius"/>
    </source>
</evidence>
<keyword evidence="3" id="KW-0735">Signal-anchor</keyword>
<keyword evidence="2" id="KW-0201">Cytochrome c-type biogenesis</keyword>
<dbReference type="InterPro" id="IPR036249">
    <property type="entry name" value="Thioredoxin-like_sf"/>
</dbReference>
<evidence type="ECO:0000256" key="1">
    <source>
        <dbReference type="ARBA" id="ARBA00004196"/>
    </source>
</evidence>
<dbReference type="Proteomes" id="UP000243650">
    <property type="component" value="Unassembled WGS sequence"/>
</dbReference>
<protein>
    <submittedName>
        <fullName evidence="8">Alkyl hydroperoxide reductase</fullName>
    </submittedName>
</protein>
<comment type="subcellular location">
    <subcellularLocation>
        <location evidence="1">Cell envelope</location>
    </subcellularLocation>
</comment>
<dbReference type="InterPro" id="IPR000866">
    <property type="entry name" value="AhpC/TSA"/>
</dbReference>
<dbReference type="PROSITE" id="PS51352">
    <property type="entry name" value="THIOREDOXIN_2"/>
    <property type="match status" value="1"/>
</dbReference>
<keyword evidence="5" id="KW-0676">Redox-active center</keyword>
<name>A0A2P6MKG4_ALKUR</name>
<dbReference type="EMBL" id="PVNS01000002">
    <property type="protein sequence ID" value="PRO66777.1"/>
    <property type="molecule type" value="Genomic_DNA"/>
</dbReference>
<dbReference type="Gene3D" id="3.40.30.10">
    <property type="entry name" value="Glutaredoxin"/>
    <property type="match status" value="1"/>
</dbReference>
<proteinExistence type="predicted"/>
<feature type="transmembrane region" description="Helical" evidence="6">
    <location>
        <begin position="7"/>
        <end position="25"/>
    </location>
</feature>
<evidence type="ECO:0000313" key="8">
    <source>
        <dbReference type="EMBL" id="PRO66777.1"/>
    </source>
</evidence>
<organism evidence="8 9">
    <name type="scientific">Alkalicoccus urumqiensis</name>
    <name type="common">Bacillus urumqiensis</name>
    <dbReference type="NCBI Taxonomy" id="1548213"/>
    <lineage>
        <taxon>Bacteria</taxon>
        <taxon>Bacillati</taxon>
        <taxon>Bacillota</taxon>
        <taxon>Bacilli</taxon>
        <taxon>Bacillales</taxon>
        <taxon>Bacillaceae</taxon>
        <taxon>Alkalicoccus</taxon>
    </lineage>
</organism>
<reference evidence="8 9" key="1">
    <citation type="submission" date="2018-03" db="EMBL/GenBank/DDBJ databases">
        <title>Bacillus urumqiensis sp. nov., a moderately haloalkaliphilic bacterium isolated from a salt lake.</title>
        <authorList>
            <person name="Zhao B."/>
            <person name="Liao Z."/>
        </authorList>
    </citation>
    <scope>NUCLEOTIDE SEQUENCE [LARGE SCALE GENOMIC DNA]</scope>
    <source>
        <strain evidence="8 9">BZ-SZ-XJ18</strain>
    </source>
</reference>
<dbReference type="GO" id="GO:0016209">
    <property type="term" value="F:antioxidant activity"/>
    <property type="evidence" value="ECO:0007669"/>
    <property type="project" value="InterPro"/>
</dbReference>
<evidence type="ECO:0000259" key="7">
    <source>
        <dbReference type="PROSITE" id="PS51352"/>
    </source>
</evidence>
<keyword evidence="9" id="KW-1185">Reference proteome</keyword>